<dbReference type="InterPro" id="IPR029056">
    <property type="entry name" value="Ribokinase-like"/>
</dbReference>
<proteinExistence type="evidence at transcript level"/>
<dbReference type="InterPro" id="IPR034093">
    <property type="entry name" value="KHK"/>
</dbReference>
<dbReference type="InterPro" id="IPR052562">
    <property type="entry name" value="Ketohexokinase-related"/>
</dbReference>
<evidence type="ECO:0000256" key="1">
    <source>
        <dbReference type="ARBA" id="ARBA00022679"/>
    </source>
</evidence>
<dbReference type="InterPro" id="IPR011611">
    <property type="entry name" value="PfkB_dom"/>
</dbReference>
<organism evidence="5">
    <name type="scientific">Riptortus pedestris</name>
    <name type="common">Bean bug</name>
    <dbReference type="NCBI Taxonomy" id="329032"/>
    <lineage>
        <taxon>Eukaryota</taxon>
        <taxon>Metazoa</taxon>
        <taxon>Ecdysozoa</taxon>
        <taxon>Arthropoda</taxon>
        <taxon>Hexapoda</taxon>
        <taxon>Insecta</taxon>
        <taxon>Pterygota</taxon>
        <taxon>Neoptera</taxon>
        <taxon>Paraneoptera</taxon>
        <taxon>Hemiptera</taxon>
        <taxon>Heteroptera</taxon>
        <taxon>Panheteroptera</taxon>
        <taxon>Pentatomomorpha</taxon>
        <taxon>Coreoidea</taxon>
        <taxon>Alydidae</taxon>
        <taxon>Riptortus</taxon>
    </lineage>
</organism>
<dbReference type="PANTHER" id="PTHR42774">
    <property type="entry name" value="PHOSPHOTRANSFERASE SYSTEM TRANSPORT PROTEIN"/>
    <property type="match status" value="1"/>
</dbReference>
<dbReference type="EMBL" id="AK417574">
    <property type="protein sequence ID" value="BAN20789.1"/>
    <property type="molecule type" value="mRNA"/>
</dbReference>
<dbReference type="PANTHER" id="PTHR42774:SF3">
    <property type="entry name" value="KETOHEXOKINASE"/>
    <property type="match status" value="1"/>
</dbReference>
<dbReference type="GO" id="GO:0004454">
    <property type="term" value="F:ketohexokinase activity"/>
    <property type="evidence" value="ECO:0007669"/>
    <property type="project" value="InterPro"/>
</dbReference>
<keyword evidence="1" id="KW-0808">Transferase</keyword>
<dbReference type="InterPro" id="IPR002173">
    <property type="entry name" value="Carboh/pur_kinase_PfkB_CS"/>
</dbReference>
<dbReference type="Pfam" id="PF00294">
    <property type="entry name" value="PfkB"/>
    <property type="match status" value="1"/>
</dbReference>
<dbReference type="CDD" id="cd01939">
    <property type="entry name" value="Ketohexokinase"/>
    <property type="match status" value="1"/>
</dbReference>
<evidence type="ECO:0000256" key="3">
    <source>
        <dbReference type="SAM" id="SignalP"/>
    </source>
</evidence>
<evidence type="ECO:0000259" key="4">
    <source>
        <dbReference type="Pfam" id="PF00294"/>
    </source>
</evidence>
<dbReference type="Gene3D" id="3.40.1190.20">
    <property type="match status" value="1"/>
</dbReference>
<keyword evidence="2 5" id="KW-0418">Kinase</keyword>
<keyword evidence="3" id="KW-0732">Signal</keyword>
<protein>
    <submittedName>
        <fullName evidence="5">Ketohexokinase</fullName>
    </submittedName>
</protein>
<dbReference type="PROSITE" id="PS00584">
    <property type="entry name" value="PFKB_KINASES_2"/>
    <property type="match status" value="1"/>
</dbReference>
<dbReference type="GO" id="GO:0006000">
    <property type="term" value="P:fructose metabolic process"/>
    <property type="evidence" value="ECO:0007669"/>
    <property type="project" value="InterPro"/>
</dbReference>
<name>R4WDJ3_RIPPE</name>
<dbReference type="AlphaFoldDB" id="R4WDJ3"/>
<evidence type="ECO:0000256" key="2">
    <source>
        <dbReference type="ARBA" id="ARBA00022777"/>
    </source>
</evidence>
<accession>R4WDJ3</accession>
<evidence type="ECO:0000313" key="5">
    <source>
        <dbReference type="EMBL" id="BAN20789.1"/>
    </source>
</evidence>
<feature type="chain" id="PRO_5004380738" evidence="3">
    <location>
        <begin position="26"/>
        <end position="305"/>
    </location>
</feature>
<reference evidence="5" key="1">
    <citation type="journal article" date="2013" name="PLoS ONE">
        <title>Gene expression in gut symbiotic organ of stinkbug affected by extracellular bacterial symbiont.</title>
        <authorList>
            <person name="Futahashi R."/>
            <person name="Tanaka K."/>
            <person name="Tanahashi M."/>
            <person name="Nikoh N."/>
            <person name="Kikuchi Y."/>
            <person name="Lee B.L."/>
            <person name="Fukatsu T."/>
        </authorList>
    </citation>
    <scope>NUCLEOTIDE SEQUENCE</scope>
    <source>
        <tissue evidence="5">Midgut</tissue>
    </source>
</reference>
<feature type="signal peptide" evidence="3">
    <location>
        <begin position="1"/>
        <end position="25"/>
    </location>
</feature>
<feature type="domain" description="Carbohydrate kinase PfkB" evidence="4">
    <location>
        <begin position="6"/>
        <end position="290"/>
    </location>
</feature>
<dbReference type="SUPFAM" id="SSF53613">
    <property type="entry name" value="Ribokinase-like"/>
    <property type="match status" value="1"/>
</dbReference>
<sequence>MTIVNMKKVLCVGMICVDVIQVCDGYPEEDSEQRATDFRLERGGNASNSSTVLSLLGTPCECLGTMASGPFLQFLEKSFERYNIDIQHCRIYEGSEPVIATIVINGRNGSRTIIVSNKGLPEPFLADFKKVNLQDYSWIHFEGRNVVEVEKMVNYIKKEMPSMKISLELEKPRQGLLNLAAVVDLVLVGKDFSIPLGWNDMSSTLDHMKTLVKPSAIVISTWGEKGATGLGPDGEKIHCPAYSPERVVDTIGAGDTFNAAIIHAMNRNLTLKGALDFACRVAGCKVGLEGFNGLERFTESRINTF</sequence>